<evidence type="ECO:0000256" key="4">
    <source>
        <dbReference type="ARBA" id="ARBA00022989"/>
    </source>
</evidence>
<dbReference type="KEGG" id="gti:FXF46_02235"/>
<accession>A0AAP9EQ23</accession>
<reference evidence="9 10" key="1">
    <citation type="submission" date="2019-08" db="EMBL/GenBank/DDBJ databases">
        <title>Gluconobacter frateurii HD924 genome.</title>
        <authorList>
            <person name="Liu Y."/>
            <person name="Zhang P."/>
        </authorList>
    </citation>
    <scope>NUCLEOTIDE SEQUENCE [LARGE SCALE GENOMIC DNA]</scope>
    <source>
        <strain evidence="9 10">HD924</strain>
    </source>
</reference>
<feature type="transmembrane region" description="Helical" evidence="7">
    <location>
        <begin position="279"/>
        <end position="300"/>
    </location>
</feature>
<dbReference type="InterPro" id="IPR001750">
    <property type="entry name" value="ND/Mrp_TM"/>
</dbReference>
<dbReference type="Proteomes" id="UP000323560">
    <property type="component" value="Chromosome"/>
</dbReference>
<feature type="transmembrane region" description="Helical" evidence="7">
    <location>
        <begin position="401"/>
        <end position="430"/>
    </location>
</feature>
<evidence type="ECO:0000256" key="5">
    <source>
        <dbReference type="ARBA" id="ARBA00023136"/>
    </source>
</evidence>
<feature type="transmembrane region" description="Helical" evidence="7">
    <location>
        <begin position="208"/>
        <end position="226"/>
    </location>
</feature>
<evidence type="ECO:0000256" key="1">
    <source>
        <dbReference type="ARBA" id="ARBA00004127"/>
    </source>
</evidence>
<dbReference type="GO" id="GO:0016020">
    <property type="term" value="C:membrane"/>
    <property type="evidence" value="ECO:0007669"/>
    <property type="project" value="UniProtKB-SubCell"/>
</dbReference>
<feature type="transmembrane region" description="Helical" evidence="7">
    <location>
        <begin position="307"/>
        <end position="328"/>
    </location>
</feature>
<feature type="transmembrane region" description="Helical" evidence="7">
    <location>
        <begin position="334"/>
        <end position="355"/>
    </location>
</feature>
<dbReference type="NCBIfam" id="TIGR01972">
    <property type="entry name" value="NDH_I_M"/>
    <property type="match status" value="1"/>
</dbReference>
<dbReference type="RefSeq" id="WP_148619392.1">
    <property type="nucleotide sequence ID" value="NZ_CP043043.1"/>
</dbReference>
<name>A0AAP9EQ23_GLUTH</name>
<feature type="transmembrane region" description="Helical" evidence="7">
    <location>
        <begin position="114"/>
        <end position="131"/>
    </location>
</feature>
<dbReference type="GO" id="GO:0042773">
    <property type="term" value="P:ATP synthesis coupled electron transport"/>
    <property type="evidence" value="ECO:0007669"/>
    <property type="project" value="InterPro"/>
</dbReference>
<evidence type="ECO:0000256" key="3">
    <source>
        <dbReference type="ARBA" id="ARBA00022692"/>
    </source>
</evidence>
<feature type="transmembrane region" description="Helical" evidence="7">
    <location>
        <begin position="376"/>
        <end position="395"/>
    </location>
</feature>
<proteinExistence type="inferred from homology"/>
<dbReference type="InterPro" id="IPR003918">
    <property type="entry name" value="NADH_UbQ_OxRdtase"/>
</dbReference>
<protein>
    <submittedName>
        <fullName evidence="9">NADH-quinone oxidoreductase subunit M</fullName>
    </submittedName>
</protein>
<gene>
    <name evidence="9" type="ORF">FXF46_02235</name>
</gene>
<feature type="transmembrane region" description="Helical" evidence="7">
    <location>
        <begin position="451"/>
        <end position="472"/>
    </location>
</feature>
<feature type="transmembrane region" description="Helical" evidence="7">
    <location>
        <begin position="247"/>
        <end position="267"/>
    </location>
</feature>
<keyword evidence="4 7" id="KW-1133">Transmembrane helix</keyword>
<comment type="subcellular location">
    <subcellularLocation>
        <location evidence="1">Endomembrane system</location>
        <topology evidence="1">Multi-pass membrane protein</topology>
    </subcellularLocation>
    <subcellularLocation>
        <location evidence="6">Membrane</location>
        <topology evidence="6">Multi-pass membrane protein</topology>
    </subcellularLocation>
</comment>
<keyword evidence="3 6" id="KW-0812">Transmembrane</keyword>
<dbReference type="PANTHER" id="PTHR43507">
    <property type="entry name" value="NADH-UBIQUINONE OXIDOREDUCTASE CHAIN 4"/>
    <property type="match status" value="1"/>
</dbReference>
<dbReference type="GO" id="GO:0008137">
    <property type="term" value="F:NADH dehydrogenase (ubiquinone) activity"/>
    <property type="evidence" value="ECO:0007669"/>
    <property type="project" value="InterPro"/>
</dbReference>
<dbReference type="GO" id="GO:0012505">
    <property type="term" value="C:endomembrane system"/>
    <property type="evidence" value="ECO:0007669"/>
    <property type="project" value="UniProtKB-SubCell"/>
</dbReference>
<feature type="domain" description="NADH:quinone oxidoreductase/Mrp antiporter transmembrane" evidence="8">
    <location>
        <begin position="131"/>
        <end position="418"/>
    </location>
</feature>
<evidence type="ECO:0000313" key="10">
    <source>
        <dbReference type="Proteomes" id="UP000323560"/>
    </source>
</evidence>
<dbReference type="EMBL" id="CP043043">
    <property type="protein sequence ID" value="QEH95216.1"/>
    <property type="molecule type" value="Genomic_DNA"/>
</dbReference>
<evidence type="ECO:0000256" key="7">
    <source>
        <dbReference type="SAM" id="Phobius"/>
    </source>
</evidence>
<sequence>MNALPALVCVPLAGASIIWLTDRLSATRRSGPWAITLMTLTLELLLLLWASFQGTSHQGPWLNHFSIPWLPPLGIAFRLDMDGLSLSMLWLTILLSLACVLLTTRHIRDSSGTFHALLLATISGTVGTFLATDLFLFFFFWELMLVPVFFLLCGWGHESRYRAAIKFFLFTQGSGLLMLLSILGLVIINFQETGILTFDYFVLANTHLSPLLSMLLMLGFFIPFAVKLPVVPVHVWLPDTHTQAPTAGSVILAGILLKTGGYGMIRFNLMLFPEAVERFAPYAMLLGLMGILYGAWLACAQSDIKRLIAYSSISHLGFVMLGIFSVSPAGLQGAIIQMLAHGLSTGGLFIIAGAIQDRLHTRDIVTIDGLWESMPRLSSVGLFFAIASLGIPGLGNFAGEFLVLLATWSVSPFIAILATGGLILASVYSLKLVNGVFLAPSSSRAEPVSDFHAGQMSILGILMTLLVILGLYPQPIMTFSLPSPATITTSNSGKNAS</sequence>
<dbReference type="InterPro" id="IPR010227">
    <property type="entry name" value="NADH_Q_OxRdtase_chainM/4"/>
</dbReference>
<evidence type="ECO:0000313" key="9">
    <source>
        <dbReference type="EMBL" id="QEH95216.1"/>
    </source>
</evidence>
<dbReference type="GO" id="GO:0003954">
    <property type="term" value="F:NADH dehydrogenase activity"/>
    <property type="evidence" value="ECO:0007669"/>
    <property type="project" value="TreeGrafter"/>
</dbReference>
<feature type="transmembrane region" description="Helical" evidence="7">
    <location>
        <begin position="31"/>
        <end position="49"/>
    </location>
</feature>
<evidence type="ECO:0000256" key="6">
    <source>
        <dbReference type="RuleBase" id="RU000320"/>
    </source>
</evidence>
<feature type="transmembrane region" description="Helical" evidence="7">
    <location>
        <begin position="137"/>
        <end position="155"/>
    </location>
</feature>
<dbReference type="GO" id="GO:0015990">
    <property type="term" value="P:electron transport coupled proton transport"/>
    <property type="evidence" value="ECO:0007669"/>
    <property type="project" value="TreeGrafter"/>
</dbReference>
<evidence type="ECO:0000256" key="2">
    <source>
        <dbReference type="ARBA" id="ARBA00009025"/>
    </source>
</evidence>
<dbReference type="Pfam" id="PF00361">
    <property type="entry name" value="Proton_antipo_M"/>
    <property type="match status" value="1"/>
</dbReference>
<dbReference type="PRINTS" id="PR01437">
    <property type="entry name" value="NUOXDRDTASE4"/>
</dbReference>
<comment type="similarity">
    <text evidence="2">Belongs to the complex I subunit 4 family.</text>
</comment>
<feature type="transmembrane region" description="Helical" evidence="7">
    <location>
        <begin position="85"/>
        <end position="102"/>
    </location>
</feature>
<organism evidence="9 10">
    <name type="scientific">Gluconobacter thailandicus</name>
    <dbReference type="NCBI Taxonomy" id="257438"/>
    <lineage>
        <taxon>Bacteria</taxon>
        <taxon>Pseudomonadati</taxon>
        <taxon>Pseudomonadota</taxon>
        <taxon>Alphaproteobacteria</taxon>
        <taxon>Acetobacterales</taxon>
        <taxon>Acetobacteraceae</taxon>
        <taxon>Gluconobacter</taxon>
    </lineage>
</organism>
<feature type="transmembrane region" description="Helical" evidence="7">
    <location>
        <begin position="167"/>
        <end position="188"/>
    </location>
</feature>
<dbReference type="AlphaFoldDB" id="A0AAP9EQ23"/>
<dbReference type="PANTHER" id="PTHR43507:SF1">
    <property type="entry name" value="NADH-UBIQUINONE OXIDOREDUCTASE CHAIN 4"/>
    <property type="match status" value="1"/>
</dbReference>
<keyword evidence="5 7" id="KW-0472">Membrane</keyword>
<dbReference type="GO" id="GO:0048039">
    <property type="term" value="F:ubiquinone binding"/>
    <property type="evidence" value="ECO:0007669"/>
    <property type="project" value="TreeGrafter"/>
</dbReference>
<evidence type="ECO:0000259" key="8">
    <source>
        <dbReference type="Pfam" id="PF00361"/>
    </source>
</evidence>